<feature type="transmembrane region" description="Helical" evidence="15">
    <location>
        <begin position="31"/>
        <end position="50"/>
    </location>
</feature>
<evidence type="ECO:0000313" key="20">
    <source>
        <dbReference type="Proteomes" id="UP000281391"/>
    </source>
</evidence>
<name>A0A447KWC6_SEROD</name>
<evidence type="ECO:0000256" key="12">
    <source>
        <dbReference type="ARBA" id="ARBA00023137"/>
    </source>
</evidence>
<dbReference type="SUPFAM" id="SSF52540">
    <property type="entry name" value="P-loop containing nucleoside triphosphate hydrolases"/>
    <property type="match status" value="1"/>
</dbReference>
<dbReference type="KEGG" id="sof:NCTC11214_03913"/>
<protein>
    <submittedName>
        <fullName evidence="19">Tyrosine-protein kinase wzc</fullName>
        <ecNumber evidence="19">2.7.10.-</ecNumber>
    </submittedName>
</protein>
<comment type="subcellular location">
    <subcellularLocation>
        <location evidence="1">Cell inner membrane</location>
        <topology evidence="1">Multi-pass membrane protein</topology>
    </subcellularLocation>
</comment>
<proteinExistence type="inferred from homology"/>
<feature type="domain" description="Polysaccharide chain length determinant N-terminal" evidence="16">
    <location>
        <begin position="16"/>
        <end position="106"/>
    </location>
</feature>
<keyword evidence="6 15" id="KW-0812">Transmembrane</keyword>
<dbReference type="InterPro" id="IPR032807">
    <property type="entry name" value="GNVR"/>
</dbReference>
<evidence type="ECO:0000256" key="5">
    <source>
        <dbReference type="ARBA" id="ARBA00022679"/>
    </source>
</evidence>
<evidence type="ECO:0000256" key="14">
    <source>
        <dbReference type="SAM" id="Coils"/>
    </source>
</evidence>
<dbReference type="AlphaFoldDB" id="A0A447KWC6"/>
<keyword evidence="11 15" id="KW-0472">Membrane</keyword>
<feature type="domain" description="Tyrosine-protein kinase G-rich" evidence="18">
    <location>
        <begin position="367"/>
        <end position="448"/>
    </location>
</feature>
<keyword evidence="10 15" id="KW-1133">Transmembrane helix</keyword>
<dbReference type="Pfam" id="PF13807">
    <property type="entry name" value="GNVR"/>
    <property type="match status" value="1"/>
</dbReference>
<dbReference type="FunFam" id="3.40.50.300:FF:000527">
    <property type="entry name" value="Tyrosine-protein kinase etk"/>
    <property type="match status" value="1"/>
</dbReference>
<evidence type="ECO:0000313" key="19">
    <source>
        <dbReference type="EMBL" id="VDZ61879.1"/>
    </source>
</evidence>
<dbReference type="Pfam" id="PF23607">
    <property type="entry name" value="WZC_N"/>
    <property type="match status" value="1"/>
</dbReference>
<evidence type="ECO:0000256" key="2">
    <source>
        <dbReference type="ARBA" id="ARBA00008883"/>
    </source>
</evidence>
<reference evidence="19 20" key="1">
    <citation type="submission" date="2018-12" db="EMBL/GenBank/DDBJ databases">
        <authorList>
            <consortium name="Pathogen Informatics"/>
        </authorList>
    </citation>
    <scope>NUCLEOTIDE SEQUENCE [LARGE SCALE GENOMIC DNA]</scope>
    <source>
        <strain evidence="19 20">NCTC11214</strain>
    </source>
</reference>
<dbReference type="GO" id="GO:0005886">
    <property type="term" value="C:plasma membrane"/>
    <property type="evidence" value="ECO:0007669"/>
    <property type="project" value="UniProtKB-SubCell"/>
</dbReference>
<evidence type="ECO:0000256" key="4">
    <source>
        <dbReference type="ARBA" id="ARBA00022519"/>
    </source>
</evidence>
<evidence type="ECO:0000259" key="17">
    <source>
        <dbReference type="Pfam" id="PF13614"/>
    </source>
</evidence>
<dbReference type="EMBL" id="LR134117">
    <property type="protein sequence ID" value="VDZ61879.1"/>
    <property type="molecule type" value="Genomic_DNA"/>
</dbReference>
<evidence type="ECO:0000256" key="15">
    <source>
        <dbReference type="SAM" id="Phobius"/>
    </source>
</evidence>
<feature type="transmembrane region" description="Helical" evidence="15">
    <location>
        <begin position="426"/>
        <end position="449"/>
    </location>
</feature>
<dbReference type="InterPro" id="IPR005702">
    <property type="entry name" value="Wzc-like_C"/>
</dbReference>
<dbReference type="Pfam" id="PF02706">
    <property type="entry name" value="Wzz"/>
    <property type="match status" value="1"/>
</dbReference>
<keyword evidence="7" id="KW-0547">Nucleotide-binding</keyword>
<evidence type="ECO:0000256" key="1">
    <source>
        <dbReference type="ARBA" id="ARBA00004429"/>
    </source>
</evidence>
<dbReference type="Gene3D" id="3.40.50.300">
    <property type="entry name" value="P-loop containing nucleotide triphosphate hydrolases"/>
    <property type="match status" value="1"/>
</dbReference>
<dbReference type="Proteomes" id="UP000281391">
    <property type="component" value="Chromosome"/>
</dbReference>
<comment type="catalytic activity">
    <reaction evidence="13">
        <text>L-tyrosyl-[protein] + ATP = O-phospho-L-tyrosyl-[protein] + ADP + H(+)</text>
        <dbReference type="Rhea" id="RHEA:10596"/>
        <dbReference type="Rhea" id="RHEA-COMP:10136"/>
        <dbReference type="Rhea" id="RHEA-COMP:20101"/>
        <dbReference type="ChEBI" id="CHEBI:15378"/>
        <dbReference type="ChEBI" id="CHEBI:30616"/>
        <dbReference type="ChEBI" id="CHEBI:46858"/>
        <dbReference type="ChEBI" id="CHEBI:61978"/>
        <dbReference type="ChEBI" id="CHEBI:456216"/>
    </reaction>
</comment>
<dbReference type="InterPro" id="IPR003856">
    <property type="entry name" value="LPS_length_determ_N"/>
</dbReference>
<dbReference type="RefSeq" id="WP_004961663.1">
    <property type="nucleotide sequence ID" value="NZ_LR134117.1"/>
</dbReference>
<gene>
    <name evidence="19" type="primary">wzc_1</name>
    <name evidence="19" type="ORF">NCTC11214_03913</name>
</gene>
<dbReference type="Pfam" id="PF13614">
    <property type="entry name" value="AAA_31"/>
    <property type="match status" value="1"/>
</dbReference>
<dbReference type="NCBIfam" id="TIGR01007">
    <property type="entry name" value="eps_fam"/>
    <property type="match status" value="1"/>
</dbReference>
<keyword evidence="9" id="KW-0067">ATP-binding</keyword>
<evidence type="ECO:0000259" key="18">
    <source>
        <dbReference type="Pfam" id="PF13807"/>
    </source>
</evidence>
<evidence type="ECO:0000256" key="8">
    <source>
        <dbReference type="ARBA" id="ARBA00022777"/>
    </source>
</evidence>
<comment type="similarity">
    <text evidence="2">Belongs to the etk/wzc family.</text>
</comment>
<dbReference type="GO" id="GO:0004713">
    <property type="term" value="F:protein tyrosine kinase activity"/>
    <property type="evidence" value="ECO:0007669"/>
    <property type="project" value="UniProtKB-KW"/>
</dbReference>
<keyword evidence="12" id="KW-0829">Tyrosine-protein kinase</keyword>
<dbReference type="PANTHER" id="PTHR32309">
    <property type="entry name" value="TYROSINE-PROTEIN KINASE"/>
    <property type="match status" value="1"/>
</dbReference>
<evidence type="ECO:0000256" key="11">
    <source>
        <dbReference type="ARBA" id="ARBA00023136"/>
    </source>
</evidence>
<organism evidence="19 20">
    <name type="scientific">Serratia odorifera</name>
    <dbReference type="NCBI Taxonomy" id="618"/>
    <lineage>
        <taxon>Bacteria</taxon>
        <taxon>Pseudomonadati</taxon>
        <taxon>Pseudomonadota</taxon>
        <taxon>Gammaproteobacteria</taxon>
        <taxon>Enterobacterales</taxon>
        <taxon>Yersiniaceae</taxon>
        <taxon>Serratia</taxon>
    </lineage>
</organism>
<evidence type="ECO:0000256" key="6">
    <source>
        <dbReference type="ARBA" id="ARBA00022692"/>
    </source>
</evidence>
<dbReference type="GO" id="GO:0005524">
    <property type="term" value="F:ATP binding"/>
    <property type="evidence" value="ECO:0007669"/>
    <property type="project" value="UniProtKB-KW"/>
</dbReference>
<dbReference type="InterPro" id="IPR027417">
    <property type="entry name" value="P-loop_NTPase"/>
</dbReference>
<evidence type="ECO:0000256" key="9">
    <source>
        <dbReference type="ARBA" id="ARBA00022840"/>
    </source>
</evidence>
<keyword evidence="14" id="KW-0175">Coiled coil</keyword>
<accession>A0A447KWC6</accession>
<dbReference type="GO" id="GO:0042802">
    <property type="term" value="F:identical protein binding"/>
    <property type="evidence" value="ECO:0007669"/>
    <property type="project" value="UniProtKB-ARBA"/>
</dbReference>
<dbReference type="CDD" id="cd05387">
    <property type="entry name" value="BY-kinase"/>
    <property type="match status" value="1"/>
</dbReference>
<sequence length="727" mass="79648">MNNHALPAVLADRDENLDWERLIGPLWDNRWRILLVTGLAAALGIGYALLATPVYQASTLIQVEQPSSGASLLQETLESSIGQNSASQDEVALVNSRQVLGKTVDDQQLTVRVSADYFPLLGKGLARLRGASVPSVTVTELTVPEVMLGESLTLSVLENRRVSLHDGQQTVLTGAIDQPLRNGVWSLRIGALDAPVGTRFTVSKLARQQAVDDLRDSLNVALAGKDSGIMIFRLESEDPLRAQRVLRSISENYLQQNVDRKTEEAQRMLAFLAEQLPQTQAALTNAENQLNQFRQQNDSVDLSLEAKSVLDTQVQLEAQLNELTFKESEISKLYTRAHPAYRALLEKRVTLEEEKERLGKQVQALPKTQQEILRLTRDVQVDQQVYIQLMNKQQELSISKAGTVGNIRIIDAAETGLKPVKPQKMLIVILAVLMGGVLSCSVVLLRAAFHRGVSNTDVLEKRGISVYATVPLSPWQLKHNRGQRQQLAKTAAARLPILAQAQPEDLSIEAIRSLRTSLHFAMMEAKNNILMVSGASPASGKSFTSSNLAVVIAQAGQRVLLIDADMRKGFLHRWLSDSPYQGLSDMLAGKIAPAQAVKSTAIAKLDFVPRGQVPPNPSELLMHPRLADFLHWAAPRYDLILIDTPPILAVTDAAIVGHHAGTALMVVRFEVNTVKQIETSLRRFEQNGVAIKGVILNGVVKKTADAAGYYAFAYPSHRDDTATAAGN</sequence>
<dbReference type="EC" id="2.7.10.-" evidence="19"/>
<keyword evidence="8 19" id="KW-0418">Kinase</keyword>
<feature type="domain" description="AAA" evidence="17">
    <location>
        <begin position="539"/>
        <end position="653"/>
    </location>
</feature>
<dbReference type="InterPro" id="IPR050445">
    <property type="entry name" value="Bact_polysacc_biosynth/exp"/>
</dbReference>
<feature type="coiled-coil region" evidence="14">
    <location>
        <begin position="269"/>
        <end position="303"/>
    </location>
</feature>
<dbReference type="PANTHER" id="PTHR32309:SF32">
    <property type="entry name" value="TYROSINE-PROTEIN KINASE ETK-RELATED"/>
    <property type="match status" value="1"/>
</dbReference>
<evidence type="ECO:0000259" key="16">
    <source>
        <dbReference type="Pfam" id="PF02706"/>
    </source>
</evidence>
<keyword evidence="5 19" id="KW-0808">Transferase</keyword>
<dbReference type="InterPro" id="IPR025669">
    <property type="entry name" value="AAA_dom"/>
</dbReference>
<evidence type="ECO:0000256" key="3">
    <source>
        <dbReference type="ARBA" id="ARBA00022475"/>
    </source>
</evidence>
<evidence type="ECO:0000256" key="13">
    <source>
        <dbReference type="ARBA" id="ARBA00053015"/>
    </source>
</evidence>
<keyword evidence="3" id="KW-1003">Cell membrane</keyword>
<evidence type="ECO:0000256" key="7">
    <source>
        <dbReference type="ARBA" id="ARBA00022741"/>
    </source>
</evidence>
<keyword evidence="4" id="KW-0997">Cell inner membrane</keyword>
<evidence type="ECO:0000256" key="10">
    <source>
        <dbReference type="ARBA" id="ARBA00022989"/>
    </source>
</evidence>